<dbReference type="Proteomes" id="UP001292094">
    <property type="component" value="Unassembled WGS sequence"/>
</dbReference>
<feature type="disulfide bond" evidence="6">
    <location>
        <begin position="72"/>
        <end position="134"/>
    </location>
</feature>
<keyword evidence="11" id="KW-1185">Reference proteome</keyword>
<dbReference type="EMBL" id="JAWZYT010001456">
    <property type="protein sequence ID" value="KAK4311976.1"/>
    <property type="molecule type" value="Genomic_DNA"/>
</dbReference>
<feature type="active site" evidence="4">
    <location>
        <position position="76"/>
    </location>
</feature>
<organism evidence="10 11">
    <name type="scientific">Petrolisthes manimaculis</name>
    <dbReference type="NCBI Taxonomy" id="1843537"/>
    <lineage>
        <taxon>Eukaryota</taxon>
        <taxon>Metazoa</taxon>
        <taxon>Ecdysozoa</taxon>
        <taxon>Arthropoda</taxon>
        <taxon>Crustacea</taxon>
        <taxon>Multicrustacea</taxon>
        <taxon>Malacostraca</taxon>
        <taxon>Eumalacostraca</taxon>
        <taxon>Eucarida</taxon>
        <taxon>Decapoda</taxon>
        <taxon>Pleocyemata</taxon>
        <taxon>Anomura</taxon>
        <taxon>Galatheoidea</taxon>
        <taxon>Porcellanidae</taxon>
        <taxon>Petrolisthes</taxon>
    </lineage>
</organism>
<evidence type="ECO:0000256" key="2">
    <source>
        <dbReference type="ARBA" id="ARBA00022525"/>
    </source>
</evidence>
<feature type="domain" description="Phospholipase A2-like central" evidence="9">
    <location>
        <begin position="30"/>
        <end position="154"/>
    </location>
</feature>
<comment type="catalytic activity">
    <reaction evidence="8">
        <text>a 1,2-diacyl-sn-glycero-3-phosphocholine + H2O = a 1-acyl-sn-glycero-3-phosphocholine + a fatty acid + H(+)</text>
        <dbReference type="Rhea" id="RHEA:15801"/>
        <dbReference type="ChEBI" id="CHEBI:15377"/>
        <dbReference type="ChEBI" id="CHEBI:15378"/>
        <dbReference type="ChEBI" id="CHEBI:28868"/>
        <dbReference type="ChEBI" id="CHEBI:57643"/>
        <dbReference type="ChEBI" id="CHEBI:58168"/>
        <dbReference type="EC" id="3.1.1.4"/>
    </reaction>
</comment>
<comment type="subcellular location">
    <subcellularLocation>
        <location evidence="1 8">Secreted</location>
    </subcellularLocation>
</comment>
<dbReference type="InterPro" id="IPR033113">
    <property type="entry name" value="PLA2_histidine"/>
</dbReference>
<keyword evidence="8" id="KW-0732">Signal</keyword>
<accession>A0AAE1U8M4</accession>
<feature type="binding site" evidence="5">
    <location>
        <position position="77"/>
    </location>
    <ligand>
        <name>Ca(2+)</name>
        <dbReference type="ChEBI" id="CHEBI:29108"/>
    </ligand>
</feature>
<keyword evidence="5" id="KW-0479">Metal-binding</keyword>
<dbReference type="Pfam" id="PF00068">
    <property type="entry name" value="Phospholip_A2_1"/>
    <property type="match status" value="1"/>
</dbReference>
<feature type="active site" evidence="4">
    <location>
        <position position="128"/>
    </location>
</feature>
<keyword evidence="3 6" id="KW-1015">Disulfide bond</keyword>
<dbReference type="Gene3D" id="1.20.90.10">
    <property type="entry name" value="Phospholipase A2 domain"/>
    <property type="match status" value="1"/>
</dbReference>
<dbReference type="GO" id="GO:0047498">
    <property type="term" value="F:calcium-dependent phospholipase A2 activity"/>
    <property type="evidence" value="ECO:0007669"/>
    <property type="project" value="TreeGrafter"/>
</dbReference>
<dbReference type="EC" id="3.1.1.4" evidence="8"/>
<dbReference type="InterPro" id="IPR001211">
    <property type="entry name" value="PLA2"/>
</dbReference>
<evidence type="ECO:0000256" key="4">
    <source>
        <dbReference type="PIRSR" id="PIRSR601211-1"/>
    </source>
</evidence>
<feature type="disulfide bond" evidence="6">
    <location>
        <begin position="113"/>
        <end position="125"/>
    </location>
</feature>
<evidence type="ECO:0000313" key="11">
    <source>
        <dbReference type="Proteomes" id="UP001292094"/>
    </source>
</evidence>
<dbReference type="GO" id="GO:0005576">
    <property type="term" value="C:extracellular region"/>
    <property type="evidence" value="ECO:0007669"/>
    <property type="project" value="UniProtKB-SubCell"/>
</dbReference>
<keyword evidence="2 8" id="KW-0964">Secreted</keyword>
<feature type="disulfide bond" evidence="6">
    <location>
        <begin position="56"/>
        <end position="73"/>
    </location>
</feature>
<feature type="disulfide bond" evidence="6">
    <location>
        <begin position="90"/>
        <end position="120"/>
    </location>
</feature>
<evidence type="ECO:0000313" key="10">
    <source>
        <dbReference type="EMBL" id="KAK4311976.1"/>
    </source>
</evidence>
<proteinExistence type="inferred from homology"/>
<dbReference type="InterPro" id="IPR016090">
    <property type="entry name" value="PLA2-like_dom"/>
</dbReference>
<feature type="chain" id="PRO_5041775921" description="Phospholipase A2" evidence="8">
    <location>
        <begin position="23"/>
        <end position="154"/>
    </location>
</feature>
<evidence type="ECO:0000256" key="1">
    <source>
        <dbReference type="ARBA" id="ARBA00004613"/>
    </source>
</evidence>
<dbReference type="GO" id="GO:0016042">
    <property type="term" value="P:lipid catabolic process"/>
    <property type="evidence" value="ECO:0007669"/>
    <property type="project" value="InterPro"/>
</dbReference>
<name>A0AAE1U8M4_9EUCA</name>
<comment type="similarity">
    <text evidence="7">Belongs to the phospholipase A2 family.</text>
</comment>
<comment type="caution">
    <text evidence="10">The sequence shown here is derived from an EMBL/GenBank/DDBJ whole genome shotgun (WGS) entry which is preliminary data.</text>
</comment>
<dbReference type="GO" id="GO:0005509">
    <property type="term" value="F:calcium ion binding"/>
    <property type="evidence" value="ECO:0007669"/>
    <property type="project" value="InterPro"/>
</dbReference>
<comment type="cofactor">
    <cofactor evidence="5">
        <name>Ca(2+)</name>
        <dbReference type="ChEBI" id="CHEBI:29108"/>
    </cofactor>
    <text evidence="5">Binds 1 Ca(2+) ion per subunit.</text>
</comment>
<protein>
    <recommendedName>
        <fullName evidence="8">Phospholipase A2</fullName>
        <ecNumber evidence="8">3.1.1.4</ecNumber>
    </recommendedName>
</protein>
<dbReference type="CDD" id="cd00125">
    <property type="entry name" value="PLA2c"/>
    <property type="match status" value="1"/>
</dbReference>
<evidence type="ECO:0000256" key="6">
    <source>
        <dbReference type="PIRSR" id="PIRSR601211-3"/>
    </source>
</evidence>
<dbReference type="InterPro" id="IPR036444">
    <property type="entry name" value="PLipase_A2_dom_sf"/>
</dbReference>
<dbReference type="GO" id="GO:0005543">
    <property type="term" value="F:phospholipid binding"/>
    <property type="evidence" value="ECO:0007669"/>
    <property type="project" value="TreeGrafter"/>
</dbReference>
<gene>
    <name evidence="10" type="ORF">Pmani_016567</name>
</gene>
<reference evidence="10" key="1">
    <citation type="submission" date="2023-11" db="EMBL/GenBank/DDBJ databases">
        <title>Genome assemblies of two species of porcelain crab, Petrolisthes cinctipes and Petrolisthes manimaculis (Anomura: Porcellanidae).</title>
        <authorList>
            <person name="Angst P."/>
        </authorList>
    </citation>
    <scope>NUCLEOTIDE SEQUENCE</scope>
    <source>
        <strain evidence="10">PB745_02</strain>
        <tissue evidence="10">Gill</tissue>
    </source>
</reference>
<evidence type="ECO:0000256" key="3">
    <source>
        <dbReference type="ARBA" id="ARBA00023157"/>
    </source>
</evidence>
<feature type="signal peptide" evidence="8">
    <location>
        <begin position="1"/>
        <end position="22"/>
    </location>
</feature>
<evidence type="ECO:0000259" key="9">
    <source>
        <dbReference type="SMART" id="SM00085"/>
    </source>
</evidence>
<dbReference type="PANTHER" id="PTHR11716:SF51">
    <property type="entry name" value="PHOSPHOLIPASE A2"/>
    <property type="match status" value="1"/>
</dbReference>
<evidence type="ECO:0000256" key="8">
    <source>
        <dbReference type="RuleBase" id="RU361236"/>
    </source>
</evidence>
<dbReference type="PROSITE" id="PS00118">
    <property type="entry name" value="PA2_HIS"/>
    <property type="match status" value="1"/>
</dbReference>
<evidence type="ECO:0000256" key="5">
    <source>
        <dbReference type="PIRSR" id="PIRSR601211-2"/>
    </source>
</evidence>
<keyword evidence="5 8" id="KW-0106">Calcium</keyword>
<dbReference type="AlphaFoldDB" id="A0AAE1U8M4"/>
<dbReference type="PRINTS" id="PR00389">
    <property type="entry name" value="PHPHLIPASEA2"/>
</dbReference>
<feature type="disulfide bond" evidence="6">
    <location>
        <begin position="79"/>
        <end position="127"/>
    </location>
</feature>
<keyword evidence="8" id="KW-0378">Hydrolase</keyword>
<feature type="binding site" evidence="5">
    <location>
        <position position="57"/>
    </location>
    <ligand>
        <name>Ca(2+)</name>
        <dbReference type="ChEBI" id="CHEBI:29108"/>
    </ligand>
</feature>
<dbReference type="SUPFAM" id="SSF48619">
    <property type="entry name" value="Phospholipase A2, PLA2"/>
    <property type="match status" value="1"/>
</dbReference>
<dbReference type="GO" id="GO:0050482">
    <property type="term" value="P:arachidonate secretion"/>
    <property type="evidence" value="ECO:0007669"/>
    <property type="project" value="InterPro"/>
</dbReference>
<dbReference type="GO" id="GO:0006644">
    <property type="term" value="P:phospholipid metabolic process"/>
    <property type="evidence" value="ECO:0007669"/>
    <property type="project" value="InterPro"/>
</dbReference>
<evidence type="ECO:0000256" key="7">
    <source>
        <dbReference type="RuleBase" id="RU003654"/>
    </source>
</evidence>
<sequence>MRTLSVYRCVLLCLCSSAIVECGPRRVKRSIGEFGDMIRAKAQREALLYNNYGNHCGVQGGNEPVVDEVDRCCYNHDRCYIEASVGNGACSSSWFGPSFTRYTWSWDGTSLHCGEENNACETASCLCDVTAANCFSQHPWNSEHKHFSIWDVLA</sequence>
<dbReference type="SMART" id="SM00085">
    <property type="entry name" value="PA2c"/>
    <property type="match status" value="1"/>
</dbReference>
<keyword evidence="8" id="KW-0443">Lipid metabolism</keyword>
<dbReference type="PANTHER" id="PTHR11716">
    <property type="entry name" value="PHOSPHOLIPASE A2 FAMILY MEMBER"/>
    <property type="match status" value="1"/>
</dbReference>